<evidence type="ECO:0000313" key="2">
    <source>
        <dbReference type="EMBL" id="NHN26482.1"/>
    </source>
</evidence>
<dbReference type="RefSeq" id="WP_140962806.1">
    <property type="nucleotide sequence ID" value="NZ_VEVQ02000007.1"/>
</dbReference>
<keyword evidence="3" id="KW-1185">Reference proteome</keyword>
<evidence type="ECO:0000256" key="1">
    <source>
        <dbReference type="SAM" id="Phobius"/>
    </source>
</evidence>
<keyword evidence="1" id="KW-0472">Membrane</keyword>
<gene>
    <name evidence="2" type="ORF">FIA58_012420</name>
</gene>
<organism evidence="2 3">
    <name type="scientific">Flavobacterium jejuense</name>
    <dbReference type="NCBI Taxonomy" id="1544455"/>
    <lineage>
        <taxon>Bacteria</taxon>
        <taxon>Pseudomonadati</taxon>
        <taxon>Bacteroidota</taxon>
        <taxon>Flavobacteriia</taxon>
        <taxon>Flavobacteriales</taxon>
        <taxon>Flavobacteriaceae</taxon>
        <taxon>Flavobacterium</taxon>
    </lineage>
</organism>
<sequence>MTRNTTIDYKNLIKKKFREEKFGEFHSFLDNPTPANLRELCLLKFDNGLNKTDEKIFRIYFKVNDDEDLRKKIFDYHIPNFKKIGNFLNEDEKVKNTNTINLNLISVLIDFNPRPYNIFFKNYNKENKSPELEKDSDEEKKPTPPVLILIDKDPIETPPKNPTWIKKNIKQIIGGSFLFITVFFGINYLIKDKKSIKWKKDHYELIDSKSQSLINEELLKNFKKIIPCDTTIYRKYGRACLWYGKSPKGEIEFFTALDVHPETGKTLKEVTDYIMNKYGKGPCK</sequence>
<dbReference type="EMBL" id="VEVQ02000007">
    <property type="protein sequence ID" value="NHN26482.1"/>
    <property type="molecule type" value="Genomic_DNA"/>
</dbReference>
<accession>A0ABX0IRI1</accession>
<keyword evidence="1" id="KW-0812">Transmembrane</keyword>
<feature type="transmembrane region" description="Helical" evidence="1">
    <location>
        <begin position="172"/>
        <end position="190"/>
    </location>
</feature>
<proteinExistence type="predicted"/>
<name>A0ABX0IRI1_9FLAO</name>
<reference evidence="2 3" key="3">
    <citation type="submission" date="2020-02" db="EMBL/GenBank/DDBJ databases">
        <title>Flavobacterium profundi sp. nov., isolated from a deep-sea seamount.</title>
        <authorList>
            <person name="Zhang D.-C."/>
        </authorList>
    </citation>
    <scope>NUCLEOTIDE SEQUENCE [LARGE SCALE GENOMIC DNA]</scope>
    <source>
        <strain evidence="2 3">EC11</strain>
    </source>
</reference>
<comment type="caution">
    <text evidence="2">The sequence shown here is derived from an EMBL/GenBank/DDBJ whole genome shotgun (WGS) entry which is preliminary data.</text>
</comment>
<evidence type="ECO:0000313" key="3">
    <source>
        <dbReference type="Proteomes" id="UP000817854"/>
    </source>
</evidence>
<protein>
    <submittedName>
        <fullName evidence="2">Uncharacterized protein</fullName>
    </submittedName>
</protein>
<keyword evidence="1" id="KW-1133">Transmembrane helix</keyword>
<reference evidence="2 3" key="2">
    <citation type="submission" date="2019-05" db="EMBL/GenBank/DDBJ databases">
        <authorList>
            <person name="Lianzixin W."/>
        </authorList>
    </citation>
    <scope>NUCLEOTIDE SEQUENCE [LARGE SCALE GENOMIC DNA]</scope>
    <source>
        <strain evidence="2 3">EC11</strain>
    </source>
</reference>
<reference evidence="3" key="1">
    <citation type="submission" date="2019-05" db="EMBL/GenBank/DDBJ databases">
        <title>Flavobacterium profundi sp. nov., isolated from a deep-sea seamount.</title>
        <authorList>
            <person name="Zhang D.-C."/>
        </authorList>
    </citation>
    <scope>NUCLEOTIDE SEQUENCE [LARGE SCALE GENOMIC DNA]</scope>
    <source>
        <strain evidence="3">EC11</strain>
    </source>
</reference>
<dbReference type="Proteomes" id="UP000817854">
    <property type="component" value="Unassembled WGS sequence"/>
</dbReference>